<evidence type="ECO:0000256" key="1">
    <source>
        <dbReference type="SAM" id="Phobius"/>
    </source>
</evidence>
<feature type="transmembrane region" description="Helical" evidence="1">
    <location>
        <begin position="7"/>
        <end position="28"/>
    </location>
</feature>
<accession>A0A0G0GWF3</accession>
<dbReference type="SUPFAM" id="SSF51556">
    <property type="entry name" value="Metallo-dependent hydrolases"/>
    <property type="match status" value="1"/>
</dbReference>
<dbReference type="EMBL" id="LBTH01000028">
    <property type="protein sequence ID" value="KKQ35323.1"/>
    <property type="molecule type" value="Genomic_DNA"/>
</dbReference>
<evidence type="ECO:0000313" key="2">
    <source>
        <dbReference type="EMBL" id="KKQ35323.1"/>
    </source>
</evidence>
<proteinExistence type="predicted"/>
<sequence length="335" mass="38333">MITRMSLKFIAILLVIIFMLLIVGIFLISRSTNSEDSFDSDKNASSEEIYSSPLDQAMAERIESSFKEMDCPEPKRHDPTYYSGQIIDAHFHISVMPDADPGEPLGDPSERVPYMGVDITIDEIVCVFEYEGTKSALSFFSVFPRVADRHVEFANRVEQKYPDVFYPSISPPDNKFATVDADALEDMLTNYPGLFDAYGEIGLYANQNDPVGLSPDSERLKEIYPVVRQNGLVIYFHLGEGHKEEFEKILNENPDINFIFHGDQLIQCATCKQNLDEIDDILENHSNAYYGIDELYGDVITSRENMTKEEYIAHISDHDRWMEKDLKTWKGFIEK</sequence>
<keyword evidence="1" id="KW-0472">Membrane</keyword>
<dbReference type="AlphaFoldDB" id="A0A0G0GWF3"/>
<evidence type="ECO:0008006" key="4">
    <source>
        <dbReference type="Google" id="ProtNLM"/>
    </source>
</evidence>
<protein>
    <recommendedName>
        <fullName evidence="4">Amidohydrolase-related domain-containing protein</fullName>
    </recommendedName>
</protein>
<keyword evidence="1" id="KW-0812">Transmembrane</keyword>
<gene>
    <name evidence="2" type="ORF">US52_C0028G0001</name>
</gene>
<dbReference type="InterPro" id="IPR032466">
    <property type="entry name" value="Metal_Hydrolase"/>
</dbReference>
<keyword evidence="1" id="KW-1133">Transmembrane helix</keyword>
<feature type="non-terminal residue" evidence="2">
    <location>
        <position position="335"/>
    </location>
</feature>
<reference evidence="2 3" key="1">
    <citation type="journal article" date="2015" name="Nature">
        <title>rRNA introns, odd ribosomes, and small enigmatic genomes across a large radiation of phyla.</title>
        <authorList>
            <person name="Brown C.T."/>
            <person name="Hug L.A."/>
            <person name="Thomas B.C."/>
            <person name="Sharon I."/>
            <person name="Castelle C.J."/>
            <person name="Singh A."/>
            <person name="Wilkins M.J."/>
            <person name="Williams K.H."/>
            <person name="Banfield J.F."/>
        </authorList>
    </citation>
    <scope>NUCLEOTIDE SEQUENCE [LARGE SCALE GENOMIC DNA]</scope>
</reference>
<name>A0A0G0GWF3_9BACT</name>
<dbReference type="Proteomes" id="UP000034852">
    <property type="component" value="Unassembled WGS sequence"/>
</dbReference>
<comment type="caution">
    <text evidence="2">The sequence shown here is derived from an EMBL/GenBank/DDBJ whole genome shotgun (WGS) entry which is preliminary data.</text>
</comment>
<evidence type="ECO:0000313" key="3">
    <source>
        <dbReference type="Proteomes" id="UP000034852"/>
    </source>
</evidence>
<dbReference type="Gene3D" id="3.20.20.140">
    <property type="entry name" value="Metal-dependent hydrolases"/>
    <property type="match status" value="1"/>
</dbReference>
<organism evidence="2 3">
    <name type="scientific">candidate division WS6 bacterium GW2011_GWA2_37_6</name>
    <dbReference type="NCBI Taxonomy" id="1619087"/>
    <lineage>
        <taxon>Bacteria</taxon>
        <taxon>Candidatus Dojkabacteria</taxon>
    </lineage>
</organism>